<name>A0A2N7QGS1_9BACT</name>
<dbReference type="EMBL" id="PNJD01000017">
    <property type="protein sequence ID" value="PMP98162.1"/>
    <property type="molecule type" value="Genomic_DNA"/>
</dbReference>
<comment type="caution">
    <text evidence="1">The sequence shown here is derived from an EMBL/GenBank/DDBJ whole genome shotgun (WGS) entry which is preliminary data.</text>
</comment>
<protein>
    <submittedName>
        <fullName evidence="1">Uncharacterized protein</fullName>
    </submittedName>
</protein>
<accession>A0A2N7QGS1</accession>
<proteinExistence type="predicted"/>
<sequence>MLRAVFFDSKTYSNFIESCIRDYQNQELLRALGLEYSNRRPLQLASVKKHFIKKKYQAMVKEKLPILYQLQNRTGLMEEDLFLNMVFEEIERRRKRKHSKKIGYSIIPDKALLVSEEELQNHMIQKECISPVFVHDGRERNGKIYGLKTVKKLANLDKNQCYSYTF</sequence>
<dbReference type="Proteomes" id="UP000235619">
    <property type="component" value="Unassembled WGS sequence"/>
</dbReference>
<evidence type="ECO:0000313" key="1">
    <source>
        <dbReference type="EMBL" id="PMP98162.1"/>
    </source>
</evidence>
<dbReference type="AlphaFoldDB" id="A0A2N7QGS1"/>
<organism evidence="1 2">
    <name type="scientific">Thermodesulfobacterium geofontis</name>
    <dbReference type="NCBI Taxonomy" id="1295609"/>
    <lineage>
        <taxon>Bacteria</taxon>
        <taxon>Pseudomonadati</taxon>
        <taxon>Thermodesulfobacteriota</taxon>
        <taxon>Thermodesulfobacteria</taxon>
        <taxon>Thermodesulfobacteriales</taxon>
        <taxon>Thermodesulfobacteriaceae</taxon>
        <taxon>Thermodesulfobacterium</taxon>
    </lineage>
</organism>
<gene>
    <name evidence="1" type="ORF">C0169_00315</name>
</gene>
<evidence type="ECO:0000313" key="2">
    <source>
        <dbReference type="Proteomes" id="UP000235619"/>
    </source>
</evidence>
<reference evidence="1 2" key="1">
    <citation type="submission" date="2018-01" db="EMBL/GenBank/DDBJ databases">
        <title>Metagenomic assembled genomes from two thermal pools in the Uzon Caldera, Kamchatka, Russia.</title>
        <authorList>
            <person name="Wilkins L."/>
            <person name="Ettinger C."/>
        </authorList>
    </citation>
    <scope>NUCLEOTIDE SEQUENCE [LARGE SCALE GENOMIC DNA]</scope>
    <source>
        <strain evidence="1">ARK-04</strain>
    </source>
</reference>